<dbReference type="RefSeq" id="WP_187257888.1">
    <property type="nucleotide sequence ID" value="NZ_JBHULF010000020.1"/>
</dbReference>
<protein>
    <recommendedName>
        <fullName evidence="3">YD repeat-containing protein</fullName>
    </recommendedName>
</protein>
<comment type="caution">
    <text evidence="1">The sequence shown here is derived from an EMBL/GenBank/DDBJ whole genome shotgun (WGS) entry which is preliminary data.</text>
</comment>
<organism evidence="1 2">
    <name type="scientific">Flavihumibacter stibioxidans</name>
    <dbReference type="NCBI Taxonomy" id="1834163"/>
    <lineage>
        <taxon>Bacteria</taxon>
        <taxon>Pseudomonadati</taxon>
        <taxon>Bacteroidota</taxon>
        <taxon>Chitinophagia</taxon>
        <taxon>Chitinophagales</taxon>
        <taxon>Chitinophagaceae</taxon>
        <taxon>Flavihumibacter</taxon>
    </lineage>
</organism>
<dbReference type="PROSITE" id="PS51257">
    <property type="entry name" value="PROKAR_LIPOPROTEIN"/>
    <property type="match status" value="1"/>
</dbReference>
<dbReference type="EMBL" id="MBUA01000028">
    <property type="protein sequence ID" value="MBC6492573.1"/>
    <property type="molecule type" value="Genomic_DNA"/>
</dbReference>
<evidence type="ECO:0008006" key="3">
    <source>
        <dbReference type="Google" id="ProtNLM"/>
    </source>
</evidence>
<reference evidence="1 2" key="1">
    <citation type="submission" date="2016-07" db="EMBL/GenBank/DDBJ databases">
        <title>Genome analysis of Flavihumibacter stibioxidans YS-17.</title>
        <authorList>
            <person name="Shi K."/>
            <person name="Han Y."/>
            <person name="Wang G."/>
        </authorList>
    </citation>
    <scope>NUCLEOTIDE SEQUENCE [LARGE SCALE GENOMIC DNA]</scope>
    <source>
        <strain evidence="1 2">YS-17</strain>
    </source>
</reference>
<accession>A0ABR7MC10</accession>
<evidence type="ECO:0000313" key="1">
    <source>
        <dbReference type="EMBL" id="MBC6492573.1"/>
    </source>
</evidence>
<name>A0ABR7MC10_9BACT</name>
<proteinExistence type="predicted"/>
<evidence type="ECO:0000313" key="2">
    <source>
        <dbReference type="Proteomes" id="UP000765802"/>
    </source>
</evidence>
<gene>
    <name evidence="1" type="ORF">BC349_16040</name>
</gene>
<keyword evidence="2" id="KW-1185">Reference proteome</keyword>
<dbReference type="Proteomes" id="UP000765802">
    <property type="component" value="Unassembled WGS sequence"/>
</dbReference>
<sequence length="495" mass="54683">MKQVLNLFLLSVLFFAACKKENEVPESIPQPIPAPVAGKLQFAVELETAVDADSIDAVADLSLSSGQAIWVRKHIRLGKQNSQWVSAPMELPQGQYKLTAFMLKNGEELISVAPVAGSVRAAGVQQALPVSVGVTASGASLHPQVLPIGPVDGPAAFGYPAHAFQSNAMDILVRASVKVGNVMYDSIPASLELISTLANGQEYKAQFALVPGANLIPVARQAVQHRLVMKQWNTVAERVITPEEVQENGLLVLAAERDIKRLRMEMDYLEVEGQWQLKGNSIFSYRADGDLDRVQYYQKKPQYQDLQATYTDKGVYSGNRLTGVLRYDDRQVQVGKTWYEFDGAGKITHVSNQSYDVTIHGAIEQGVENGRQQTEIYYLFDNGSTMHYSMTYLGGNKIADKAISSKGGQEGGTYGYDTNINPYQQIMFPDLYLSRSSKNNLSSQQKGYTGAIPSSVPYKFEYTYDADGYPVTLIKYYKSGMTGLDLYRTKTTFTY</sequence>